<organism evidence="4 5">
    <name type="scientific">Tateyamaria omphalii</name>
    <dbReference type="NCBI Taxonomy" id="299262"/>
    <lineage>
        <taxon>Bacteria</taxon>
        <taxon>Pseudomonadati</taxon>
        <taxon>Pseudomonadota</taxon>
        <taxon>Alphaproteobacteria</taxon>
        <taxon>Rhodobacterales</taxon>
        <taxon>Roseobacteraceae</taxon>
        <taxon>Tateyamaria</taxon>
    </lineage>
</organism>
<dbReference type="AlphaFoldDB" id="A0A1P8MYJ3"/>
<dbReference type="PANTHER" id="PTHR36505:SF1">
    <property type="entry name" value="BLR1072 PROTEIN"/>
    <property type="match status" value="1"/>
</dbReference>
<accession>A0A1P8MYJ3</accession>
<feature type="region of interest" description="Disordered" evidence="1">
    <location>
        <begin position="32"/>
        <end position="61"/>
    </location>
</feature>
<dbReference type="STRING" id="299262.BWR18_16345"/>
<gene>
    <name evidence="4" type="ORF">BWR18_16345</name>
</gene>
<dbReference type="RefSeq" id="WP_076629513.1">
    <property type="nucleotide sequence ID" value="NZ_CP019312.1"/>
</dbReference>
<dbReference type="KEGG" id="tom:BWR18_16345"/>
<feature type="chain" id="PRO_5012907752" description="PRC-barrel domain-containing protein" evidence="2">
    <location>
        <begin position="24"/>
        <end position="174"/>
    </location>
</feature>
<feature type="signal peptide" evidence="2">
    <location>
        <begin position="1"/>
        <end position="23"/>
    </location>
</feature>
<dbReference type="Gene3D" id="2.30.30.240">
    <property type="entry name" value="PRC-barrel domain"/>
    <property type="match status" value="1"/>
</dbReference>
<name>A0A1P8MYJ3_9RHOB</name>
<dbReference type="InterPro" id="IPR027275">
    <property type="entry name" value="PRC-brl_dom"/>
</dbReference>
<dbReference type="PANTHER" id="PTHR36505">
    <property type="entry name" value="BLR1072 PROTEIN"/>
    <property type="match status" value="1"/>
</dbReference>
<dbReference type="InterPro" id="IPR011033">
    <property type="entry name" value="PRC_barrel-like_sf"/>
</dbReference>
<evidence type="ECO:0000313" key="5">
    <source>
        <dbReference type="Proteomes" id="UP000186336"/>
    </source>
</evidence>
<evidence type="ECO:0000313" key="4">
    <source>
        <dbReference type="EMBL" id="APX13078.1"/>
    </source>
</evidence>
<evidence type="ECO:0000256" key="1">
    <source>
        <dbReference type="SAM" id="MobiDB-lite"/>
    </source>
</evidence>
<sequence>MTLKSLKMSAALAAILAAGSAYAGTYENKAEDMAETTTQSDAVPSADTAEDMPVTAETEAPTAPVTDTGMAAATTEMTVADLLGMNVVSANDEVIGEIDYVVNSLDGQAAVIGIGGFLGLGEYTVAIDVSEFEMTEDEQLKLSQYTETELEALPEFDETGVESLPDETQIEAQF</sequence>
<protein>
    <recommendedName>
        <fullName evidence="3">PRC-barrel domain-containing protein</fullName>
    </recommendedName>
</protein>
<evidence type="ECO:0000256" key="2">
    <source>
        <dbReference type="SAM" id="SignalP"/>
    </source>
</evidence>
<dbReference type="OrthoDB" id="7876889at2"/>
<evidence type="ECO:0000259" key="3">
    <source>
        <dbReference type="Pfam" id="PF05239"/>
    </source>
</evidence>
<reference evidence="4 5" key="1">
    <citation type="submission" date="2017-01" db="EMBL/GenBank/DDBJ databases">
        <title>Complete genome of Tateyamaria omphalii DOK1-4 isolated from seawater in Dokdo.</title>
        <authorList>
            <person name="Kim J.H."/>
            <person name="Chi W.-J."/>
        </authorList>
    </citation>
    <scope>NUCLEOTIDE SEQUENCE [LARGE SCALE GENOMIC DNA]</scope>
    <source>
        <strain evidence="4 5">DOK1-4</strain>
    </source>
</reference>
<proteinExistence type="predicted"/>
<dbReference type="EMBL" id="CP019312">
    <property type="protein sequence ID" value="APX13078.1"/>
    <property type="molecule type" value="Genomic_DNA"/>
</dbReference>
<keyword evidence="5" id="KW-1185">Reference proteome</keyword>
<dbReference type="Proteomes" id="UP000186336">
    <property type="component" value="Chromosome"/>
</dbReference>
<keyword evidence="2" id="KW-0732">Signal</keyword>
<dbReference type="Pfam" id="PF05239">
    <property type="entry name" value="PRC"/>
    <property type="match status" value="1"/>
</dbReference>
<dbReference type="SUPFAM" id="SSF50346">
    <property type="entry name" value="PRC-barrel domain"/>
    <property type="match status" value="1"/>
</dbReference>
<feature type="domain" description="PRC-barrel" evidence="3">
    <location>
        <begin position="75"/>
        <end position="130"/>
    </location>
</feature>